<name>A0ABP8LER4_9BURK</name>
<dbReference type="Proteomes" id="UP001501788">
    <property type="component" value="Unassembled WGS sequence"/>
</dbReference>
<dbReference type="EMBL" id="BAABEX010000029">
    <property type="protein sequence ID" value="GAA4428319.1"/>
    <property type="molecule type" value="Genomic_DNA"/>
</dbReference>
<evidence type="ECO:0008006" key="3">
    <source>
        <dbReference type="Google" id="ProtNLM"/>
    </source>
</evidence>
<dbReference type="SUPFAM" id="SSF53756">
    <property type="entry name" value="UDP-Glycosyltransferase/glycogen phosphorylase"/>
    <property type="match status" value="1"/>
</dbReference>
<reference evidence="2" key="1">
    <citation type="journal article" date="2019" name="Int. J. Syst. Evol. Microbiol.">
        <title>The Global Catalogue of Microorganisms (GCM) 10K type strain sequencing project: providing services to taxonomists for standard genome sequencing and annotation.</title>
        <authorList>
            <consortium name="The Broad Institute Genomics Platform"/>
            <consortium name="The Broad Institute Genome Sequencing Center for Infectious Disease"/>
            <person name="Wu L."/>
            <person name="Ma J."/>
        </authorList>
    </citation>
    <scope>NUCLEOTIDE SEQUENCE [LARGE SCALE GENOMIC DNA]</scope>
    <source>
        <strain evidence="2">JCM 31890</strain>
    </source>
</reference>
<accession>A0ABP8LER4</accession>
<evidence type="ECO:0000313" key="2">
    <source>
        <dbReference type="Proteomes" id="UP001501788"/>
    </source>
</evidence>
<dbReference type="Gene3D" id="3.40.50.2000">
    <property type="entry name" value="Glycogen Phosphorylase B"/>
    <property type="match status" value="1"/>
</dbReference>
<organism evidence="1 2">
    <name type="scientific">Acidovorax lacteus</name>
    <dbReference type="NCBI Taxonomy" id="1924988"/>
    <lineage>
        <taxon>Bacteria</taxon>
        <taxon>Pseudomonadati</taxon>
        <taxon>Pseudomonadota</taxon>
        <taxon>Betaproteobacteria</taxon>
        <taxon>Burkholderiales</taxon>
        <taxon>Comamonadaceae</taxon>
        <taxon>Acidovorax</taxon>
    </lineage>
</organism>
<dbReference type="RefSeq" id="WP_345066176.1">
    <property type="nucleotide sequence ID" value="NZ_BAABEX010000029.1"/>
</dbReference>
<comment type="caution">
    <text evidence="1">The sequence shown here is derived from an EMBL/GenBank/DDBJ whole genome shotgun (WGS) entry which is preliminary data.</text>
</comment>
<keyword evidence="2" id="KW-1185">Reference proteome</keyword>
<sequence>MAQGKRVLFVSYGGGHVSMVVPAALACRRLGIEDVHVLALTSAAPAVRAAGLRTWQFRDFVTTDDAQALAWGDELANTLEPGGTVEPAETRAYLGLSFAEMVQDLGEAAARERYRLFGRHQFLPVRALERVLHRLAPDVVVITNSPRAERAAGIAAGRLGIPALCINSMFAIDEIAWLGEPGFCDRLCVLNEDVRQRFIAAGRAPHDVVVTGNPSFDTLFAPELREAGLALRARLPEGTRHVVLWASQPEYVSHPTAPGLVGDPALPLHILREMLAWAQAGVGRHLIVRPHPNERIEDPGLACATLVTVRDCDVAVTLHACDIVSTMTSTVALQAHALRLPVLQVRGSIFDHSMPLAAMGIATECAVPAVVPTLERMVATPGLLRALGPSPGGGAADAVAAQVLRLLAGQEAASC</sequence>
<gene>
    <name evidence="1" type="ORF">GCM10023090_26880</name>
</gene>
<evidence type="ECO:0000313" key="1">
    <source>
        <dbReference type="EMBL" id="GAA4428319.1"/>
    </source>
</evidence>
<proteinExistence type="predicted"/>
<protein>
    <recommendedName>
        <fullName evidence="3">UDP-glycosyltransferase</fullName>
    </recommendedName>
</protein>